<dbReference type="GO" id="GO:0005524">
    <property type="term" value="F:ATP binding"/>
    <property type="evidence" value="ECO:0007669"/>
    <property type="project" value="InterPro"/>
</dbReference>
<evidence type="ECO:0000256" key="5">
    <source>
        <dbReference type="ARBA" id="ARBA00023242"/>
    </source>
</evidence>
<dbReference type="SUPFAM" id="SSF75553">
    <property type="entry name" value="Smc hinge domain"/>
    <property type="match status" value="1"/>
</dbReference>
<dbReference type="InterPro" id="IPR036277">
    <property type="entry name" value="SMC_hinge_sf"/>
</dbReference>
<evidence type="ECO:0000256" key="6">
    <source>
        <dbReference type="ARBA" id="ARBA00023306"/>
    </source>
</evidence>
<evidence type="ECO:0000256" key="9">
    <source>
        <dbReference type="SAM" id="MobiDB-lite"/>
    </source>
</evidence>
<evidence type="ECO:0000313" key="12">
    <source>
        <dbReference type="Proteomes" id="UP000002296"/>
    </source>
</evidence>
<name>Q4DUB1_TRYCC</name>
<dbReference type="InterPro" id="IPR003395">
    <property type="entry name" value="RecF/RecN/SMC_N"/>
</dbReference>
<organism evidence="11 12">
    <name type="scientific">Trypanosoma cruzi (strain CL Brener)</name>
    <dbReference type="NCBI Taxonomy" id="353153"/>
    <lineage>
        <taxon>Eukaryota</taxon>
        <taxon>Discoba</taxon>
        <taxon>Euglenozoa</taxon>
        <taxon>Kinetoplastea</taxon>
        <taxon>Metakinetoplastina</taxon>
        <taxon>Trypanosomatida</taxon>
        <taxon>Trypanosomatidae</taxon>
        <taxon>Trypanosoma</taxon>
        <taxon>Schizotrypanum</taxon>
    </lineage>
</organism>
<dbReference type="KEGG" id="tcr:507011.60"/>
<dbReference type="Gene3D" id="3.40.50.300">
    <property type="entry name" value="P-loop containing nucleotide triphosphate hydrolases"/>
    <property type="match status" value="2"/>
</dbReference>
<dbReference type="GO" id="GO:0016887">
    <property type="term" value="F:ATP hydrolysis activity"/>
    <property type="evidence" value="ECO:0007669"/>
    <property type="project" value="InterPro"/>
</dbReference>
<dbReference type="Pfam" id="PF02463">
    <property type="entry name" value="SMC_N"/>
    <property type="match status" value="1"/>
</dbReference>
<evidence type="ECO:0000256" key="7">
    <source>
        <dbReference type="PIRNR" id="PIRNR005719"/>
    </source>
</evidence>
<feature type="coiled-coil region" evidence="8">
    <location>
        <begin position="182"/>
        <end position="504"/>
    </location>
</feature>
<keyword evidence="3" id="KW-0498">Mitosis</keyword>
<evidence type="ECO:0000256" key="3">
    <source>
        <dbReference type="ARBA" id="ARBA00022776"/>
    </source>
</evidence>
<feature type="coiled-coil region" evidence="8">
    <location>
        <begin position="735"/>
        <end position="776"/>
    </location>
</feature>
<keyword evidence="6" id="KW-0131">Cell cycle</keyword>
<dbReference type="PaxDb" id="353153-Q4DUB1"/>
<evidence type="ECO:0000256" key="8">
    <source>
        <dbReference type="SAM" id="Coils"/>
    </source>
</evidence>
<comment type="subcellular location">
    <subcellularLocation>
        <location evidence="1 7">Nucleus</location>
    </subcellularLocation>
</comment>
<evidence type="ECO:0000259" key="10">
    <source>
        <dbReference type="SMART" id="SM00968"/>
    </source>
</evidence>
<proteinExistence type="inferred from homology"/>
<evidence type="ECO:0000313" key="11">
    <source>
        <dbReference type="EMBL" id="EAN96099.1"/>
    </source>
</evidence>
<protein>
    <recommendedName>
        <fullName evidence="7">Structural maintenance of chromosomes protein</fullName>
    </recommendedName>
</protein>
<dbReference type="GO" id="GO:0003677">
    <property type="term" value="F:DNA binding"/>
    <property type="evidence" value="ECO:0007669"/>
    <property type="project" value="TreeGrafter"/>
</dbReference>
<dbReference type="STRING" id="353153.Q4DUB1"/>
<reference evidence="11 12" key="1">
    <citation type="journal article" date="2005" name="Science">
        <title>The genome sequence of Trypanosoma cruzi, etiologic agent of Chagas disease.</title>
        <authorList>
            <person name="El-Sayed N.M."/>
            <person name="Myler P.J."/>
            <person name="Bartholomeu D.C."/>
            <person name="Nilsson D."/>
            <person name="Aggarwal G."/>
            <person name="Tran A.N."/>
            <person name="Ghedin E."/>
            <person name="Worthey E.A."/>
            <person name="Delcher A.L."/>
            <person name="Blandin G."/>
            <person name="Westenberger S.J."/>
            <person name="Caler E."/>
            <person name="Cerqueira G.C."/>
            <person name="Branche C."/>
            <person name="Haas B."/>
            <person name="Anupama A."/>
            <person name="Arner E."/>
            <person name="Aslund L."/>
            <person name="Attipoe P."/>
            <person name="Bontempi E."/>
            <person name="Bringaud F."/>
            <person name="Burton P."/>
            <person name="Cadag E."/>
            <person name="Campbell D.A."/>
            <person name="Carrington M."/>
            <person name="Crabtree J."/>
            <person name="Darban H."/>
            <person name="da Silveira J.F."/>
            <person name="de Jong P."/>
            <person name="Edwards K."/>
            <person name="Englund P.T."/>
            <person name="Fazelina G."/>
            <person name="Feldblyum T."/>
            <person name="Ferella M."/>
            <person name="Frasch A.C."/>
            <person name="Gull K."/>
            <person name="Horn D."/>
            <person name="Hou L."/>
            <person name="Huang Y."/>
            <person name="Kindlund E."/>
            <person name="Klingbeil M."/>
            <person name="Kluge S."/>
            <person name="Koo H."/>
            <person name="Lacerda D."/>
            <person name="Levin M.J."/>
            <person name="Lorenzi H."/>
            <person name="Louie T."/>
            <person name="Machado C.R."/>
            <person name="McCulloch R."/>
            <person name="McKenna A."/>
            <person name="Mizuno Y."/>
            <person name="Mottram J.C."/>
            <person name="Nelson S."/>
            <person name="Ochaya S."/>
            <person name="Osoegawa K."/>
            <person name="Pai G."/>
            <person name="Parsons M."/>
            <person name="Pentony M."/>
            <person name="Pettersson U."/>
            <person name="Pop M."/>
            <person name="Ramirez J.L."/>
            <person name="Rinta J."/>
            <person name="Robertson L."/>
            <person name="Salzberg S.L."/>
            <person name="Sanchez D.O."/>
            <person name="Seyler A."/>
            <person name="Sharma R."/>
            <person name="Shetty J."/>
            <person name="Simpson A.J."/>
            <person name="Sisk E."/>
            <person name="Tammi M.T."/>
            <person name="Tarleton R."/>
            <person name="Teixeira S."/>
            <person name="Van Aken S."/>
            <person name="Vogt C."/>
            <person name="Ward P.N."/>
            <person name="Wickstead B."/>
            <person name="Wortman J."/>
            <person name="White O."/>
            <person name="Fraser C.M."/>
            <person name="Stuart K.D."/>
            <person name="Andersson B."/>
        </authorList>
    </citation>
    <scope>NUCLEOTIDE SEQUENCE [LARGE SCALE GENOMIC DNA]</scope>
    <source>
        <strain evidence="11 12">CL Brener</strain>
    </source>
</reference>
<dbReference type="FunFam" id="1.20.1060.20:FF:000019">
    <property type="match status" value="1"/>
</dbReference>
<dbReference type="GO" id="GO:0051301">
    <property type="term" value="P:cell division"/>
    <property type="evidence" value="ECO:0007669"/>
    <property type="project" value="UniProtKB-KW"/>
</dbReference>
<keyword evidence="4 8" id="KW-0175">Coiled coil</keyword>
<dbReference type="GeneID" id="3550087"/>
<dbReference type="AlphaFoldDB" id="Q4DUB1"/>
<dbReference type="Gene3D" id="1.20.1060.20">
    <property type="match status" value="1"/>
</dbReference>
<dbReference type="eggNOG" id="KOG0018">
    <property type="taxonomic scope" value="Eukaryota"/>
</dbReference>
<dbReference type="PANTHER" id="PTHR18937">
    <property type="entry name" value="STRUCTURAL MAINTENANCE OF CHROMOSOMES SMC FAMILY MEMBER"/>
    <property type="match status" value="1"/>
</dbReference>
<dbReference type="FunFam" id="3.30.70.1620:FF:000011">
    <property type="entry name" value="Structural maintenance of chromosomes protein"/>
    <property type="match status" value="1"/>
</dbReference>
<dbReference type="Proteomes" id="UP000002296">
    <property type="component" value="Unassembled WGS sequence"/>
</dbReference>
<dbReference type="RefSeq" id="XP_817950.1">
    <property type="nucleotide sequence ID" value="XM_812857.1"/>
</dbReference>
<dbReference type="SMR" id="Q4DUB1"/>
<keyword evidence="5 7" id="KW-0539">Nucleus</keyword>
<dbReference type="PIRSF" id="PIRSF005719">
    <property type="entry name" value="SMC"/>
    <property type="match status" value="1"/>
</dbReference>
<evidence type="ECO:0000256" key="2">
    <source>
        <dbReference type="ARBA" id="ARBA00022618"/>
    </source>
</evidence>
<dbReference type="InterPro" id="IPR024704">
    <property type="entry name" value="SMC"/>
</dbReference>
<dbReference type="SMART" id="SM00968">
    <property type="entry name" value="SMC_hinge"/>
    <property type="match status" value="1"/>
</dbReference>
<dbReference type="GO" id="GO:0005634">
    <property type="term" value="C:nucleus"/>
    <property type="evidence" value="ECO:0007669"/>
    <property type="project" value="UniProtKB-SubCell"/>
</dbReference>
<dbReference type="SUPFAM" id="SSF52540">
    <property type="entry name" value="P-loop containing nucleoside triphosphate hydrolases"/>
    <property type="match status" value="1"/>
</dbReference>
<dbReference type="FunFam" id="3.40.50.300:FF:002923">
    <property type="entry name" value="Structural maintenance of chromosomes protein"/>
    <property type="match status" value="1"/>
</dbReference>
<accession>Q4DUB1</accession>
<dbReference type="InParanoid" id="Q4DUB1"/>
<dbReference type="OMA" id="HKARCWD"/>
<keyword evidence="12" id="KW-1185">Reference proteome</keyword>
<dbReference type="PANTHER" id="PTHR18937:SF12">
    <property type="entry name" value="STRUCTURAL MAINTENANCE OF CHROMOSOMES PROTEIN"/>
    <property type="match status" value="1"/>
</dbReference>
<comment type="similarity">
    <text evidence="7">Belongs to the SMC family.</text>
</comment>
<sequence length="1267" mass="143932">MLSHIDRVELYNFKSYAGNVTIGPLKDFTCIVGPNGAGKSNLMDALCFVLSPSATTTLRGKDATDLIHRGAQRKECAVTAVFCHTTPISPAAAAAAATATTTAAGQGRDTEISFTRAVDQRGKITHKINGEPVDDRKYLAAMSKFNVGTRVNNFLVFQHEVEAIAQKKARELTDLLEQVSGSAELREEYNRCKKAHELANQELTTASAEKRDAVVALNQMRLHKKEAEKYEEVLRRIGEERRDEALVQLFYVESNLERQKQELHTFTEKLTALEKSIASDEDIRKMKREYAEKHKTYLEELKKIRKEADTLREKHNTLERIKVSLNHLKRQHEVKRHGLDNLMKTENVQSREVQRIEEQLQQQKAILMAFDERCKKEDEEHTTLSGSLTAEQLSEYRQLRKEAECETVVLRQQMERIRRQQHSLVEGQKQCTIAIENVRSQKQELQQGVQRSNERVAELKNRMNDLQDTVQELTSNISQKRADLSQKEKRNREREVELARIQEQLHELRFIKENDKHGSRMAGALQALRALYGVRGRLVDLCTIPNDKYRHAVTVALGKNLEAVVVDTTETAISCVRYLKEQRLPPMTFLPLDSVKGKEVNDRLRTFGGTCKPVVDVIRYDTAIETAVQYALGQTLVCNGMAEAKHVAYGSEDGERFKVVTVDGSVLMRNGAVQGGLASIQSRARKWDEKKYEDLRAARDRLLNDAAGGSEAEMARTQCELRDMEARLEFTHGRIKVIAAELQATEQKVSNMNREMKNQENEERTIEKRHSTYESELRRCLHELQEKHGSIMQVEERIFSEFQRRVNIPNILELESHEAQILRERAEKRQQMQLLVHKLEISLEAEHKRIGMQSIEDLRGACVRLEEEIQQCERDLAAYSEIVKTAEKKQSQSRDSVSEAKVQLDLLEADIRQQSRTSEQELGKLAQARRGVTALQAACDTLRLQRMNILRRCQMEEIVLPLKPVEARGVKRSRAAESGALTQSEPFVLPEDAPAAAPTKQSQPSQPHRSVATREAQVVVDFSDLPEPLKEAASDRTHLAAYKQRTETLLENLQRAAESLAPNLKAASRFAGSEDRLGSSSAHLEEAREKVNKAYSEFSKVKELRTQRFMETFEKIAENVDRVYRELTLSTRAHAVHGSAYLSLENVEEPYLAGTRYHATPPLKRYMPMELLSGGERSMAALALLFAVHAVSPTPFFVLDEVDAALDAGNVEKLANYMRKNCNTTQFIVISLKDQLYHVADLLVGVLKNKQKETSSILTMDLRGYPF</sequence>
<evidence type="ECO:0000256" key="1">
    <source>
        <dbReference type="ARBA" id="ARBA00004123"/>
    </source>
</evidence>
<keyword evidence="2" id="KW-0132">Cell division</keyword>
<gene>
    <name evidence="11" type="ORF">Tc00.1047053507011.60</name>
</gene>
<dbReference type="Pfam" id="PF06470">
    <property type="entry name" value="SMC_hinge"/>
    <property type="match status" value="1"/>
</dbReference>
<dbReference type="GO" id="GO:0007062">
    <property type="term" value="P:sister chromatid cohesion"/>
    <property type="evidence" value="ECO:0007669"/>
    <property type="project" value="TreeGrafter"/>
</dbReference>
<dbReference type="Gene3D" id="3.30.70.1620">
    <property type="match status" value="1"/>
</dbReference>
<dbReference type="FunCoup" id="Q4DUB1">
    <property type="interactions" value="536"/>
</dbReference>
<comment type="caution">
    <text evidence="11">The sequence shown here is derived from an EMBL/GenBank/DDBJ whole genome shotgun (WGS) entry which is preliminary data.</text>
</comment>
<feature type="coiled-coil region" evidence="8">
    <location>
        <begin position="855"/>
        <end position="917"/>
    </location>
</feature>
<evidence type="ECO:0000256" key="4">
    <source>
        <dbReference type="ARBA" id="ARBA00023054"/>
    </source>
</evidence>
<feature type="compositionally biased region" description="Polar residues" evidence="9">
    <location>
        <begin position="999"/>
        <end position="1008"/>
    </location>
</feature>
<feature type="domain" description="SMC hinge" evidence="10">
    <location>
        <begin position="532"/>
        <end position="648"/>
    </location>
</feature>
<dbReference type="InterPro" id="IPR027417">
    <property type="entry name" value="P-loop_NTPase"/>
</dbReference>
<dbReference type="InterPro" id="IPR010935">
    <property type="entry name" value="SMC_hinge"/>
</dbReference>
<dbReference type="EMBL" id="AAHK01000171">
    <property type="protein sequence ID" value="EAN96099.1"/>
    <property type="molecule type" value="Genomic_DNA"/>
</dbReference>
<dbReference type="GO" id="GO:0008278">
    <property type="term" value="C:cohesin complex"/>
    <property type="evidence" value="ECO:0007669"/>
    <property type="project" value="TreeGrafter"/>
</dbReference>
<feature type="region of interest" description="Disordered" evidence="9">
    <location>
        <begin position="976"/>
        <end position="1014"/>
    </location>
</feature>